<keyword evidence="2" id="KW-0812">Transmembrane</keyword>
<dbReference type="Pfam" id="PF14516">
    <property type="entry name" value="AAA_35"/>
    <property type="match status" value="1"/>
</dbReference>
<sequence length="492" mass="55545">MFNYEYQVGGSLKNDAPSYVIRQADLDLYTALKSGQLCYVFNSRQMGKSSLRVRTMHRLKASGVQCGVVDMTLIGTQQATPEQWYASLTASLASSFRLDIEVGTWWRSYSHLSLTARLGEFLETVMLAQIESPIVIFIDEIDCVLNLPFAVDDFFALIRYCHDRRAENAAYCRLNWAVFGVATPADLIRDRSRTPFNIGQAIELQGFQDYEVSPLSEGLMGKVNNPTAVLRAILTWTGGQPFLTQKICQCVVQSSQSTVKGTLTLPSGTEAFWVEQLVRSQIIEDWEAQDNPEHLRTIRDRLLQQPQAGRLLGLYQKILQDSRQGSSAELQPSCTNGTSEEIELLLSGLVDRSQGSLQVKNPIYAAVFDQFWVEKQLSHLRPYSQALDAWVASNAQDQSWLLRGRALHDVLVWSQDKRLSEADGQFLNASQELDRREAQQTTAAEHARLTEARLQQQIDTLSKDLNQVKRQRLLWALFSFALGVLTWVGVQR</sequence>
<dbReference type="OrthoDB" id="434800at2"/>
<evidence type="ECO:0000256" key="2">
    <source>
        <dbReference type="SAM" id="Phobius"/>
    </source>
</evidence>
<keyword evidence="4" id="KW-1185">Reference proteome</keyword>
<keyword evidence="2" id="KW-1133">Transmembrane helix</keyword>
<evidence type="ECO:0000256" key="1">
    <source>
        <dbReference type="SAM" id="Coils"/>
    </source>
</evidence>
<name>A0A2T1DI31_9CYAN</name>
<dbReference type="RefSeq" id="WP_106253978.1">
    <property type="nucleotide sequence ID" value="NZ_MPPI01000009.1"/>
</dbReference>
<comment type="caution">
    <text evidence="3">The sequence shown here is derived from an EMBL/GenBank/DDBJ whole genome shotgun (WGS) entry which is preliminary data.</text>
</comment>
<keyword evidence="1" id="KW-0175">Coiled coil</keyword>
<dbReference type="AlphaFoldDB" id="A0A2T1DI31"/>
<dbReference type="STRING" id="1920490.GCA_001895925_03750"/>
<organism evidence="3 4">
    <name type="scientific">Phormidesmis priestleyi ULC007</name>
    <dbReference type="NCBI Taxonomy" id="1920490"/>
    <lineage>
        <taxon>Bacteria</taxon>
        <taxon>Bacillati</taxon>
        <taxon>Cyanobacteriota</taxon>
        <taxon>Cyanophyceae</taxon>
        <taxon>Leptolyngbyales</taxon>
        <taxon>Leptolyngbyaceae</taxon>
        <taxon>Phormidesmis</taxon>
    </lineage>
</organism>
<feature type="transmembrane region" description="Helical" evidence="2">
    <location>
        <begin position="473"/>
        <end position="490"/>
    </location>
</feature>
<dbReference type="InterPro" id="IPR027417">
    <property type="entry name" value="P-loop_NTPase"/>
</dbReference>
<dbReference type="SUPFAM" id="SSF52540">
    <property type="entry name" value="P-loop containing nucleoside triphosphate hydrolases"/>
    <property type="match status" value="1"/>
</dbReference>
<gene>
    <name evidence="3" type="ORF">C7B65_08775</name>
</gene>
<feature type="coiled-coil region" evidence="1">
    <location>
        <begin position="444"/>
        <end position="471"/>
    </location>
</feature>
<evidence type="ECO:0000313" key="4">
    <source>
        <dbReference type="Proteomes" id="UP000238634"/>
    </source>
</evidence>
<reference evidence="3 4" key="1">
    <citation type="submission" date="2018-02" db="EMBL/GenBank/DDBJ databases">
        <authorList>
            <person name="Cohen D.B."/>
            <person name="Kent A.D."/>
        </authorList>
    </citation>
    <scope>NUCLEOTIDE SEQUENCE [LARGE SCALE GENOMIC DNA]</scope>
    <source>
        <strain evidence="3 4">ULC007</strain>
    </source>
</reference>
<evidence type="ECO:0000313" key="3">
    <source>
        <dbReference type="EMBL" id="PSB20137.1"/>
    </source>
</evidence>
<proteinExistence type="predicted"/>
<keyword evidence="2" id="KW-0472">Membrane</keyword>
<accession>A0A2T1DI31</accession>
<reference evidence="3 4" key="2">
    <citation type="submission" date="2018-03" db="EMBL/GenBank/DDBJ databases">
        <title>The ancient ancestry and fast evolution of plastids.</title>
        <authorList>
            <person name="Moore K.R."/>
            <person name="Magnabosco C."/>
            <person name="Momper L."/>
            <person name="Gold D.A."/>
            <person name="Bosak T."/>
            <person name="Fournier G.P."/>
        </authorList>
    </citation>
    <scope>NUCLEOTIDE SEQUENCE [LARGE SCALE GENOMIC DNA]</scope>
    <source>
        <strain evidence="3 4">ULC007</strain>
    </source>
</reference>
<dbReference type="Proteomes" id="UP000238634">
    <property type="component" value="Unassembled WGS sequence"/>
</dbReference>
<protein>
    <submittedName>
        <fullName evidence="3">Uncharacterized protein</fullName>
    </submittedName>
</protein>
<dbReference type="Gene3D" id="3.40.50.300">
    <property type="entry name" value="P-loop containing nucleotide triphosphate hydrolases"/>
    <property type="match status" value="1"/>
</dbReference>
<dbReference type="EMBL" id="PVWG01000007">
    <property type="protein sequence ID" value="PSB20137.1"/>
    <property type="molecule type" value="Genomic_DNA"/>
</dbReference>